<evidence type="ECO:0000256" key="13">
    <source>
        <dbReference type="PROSITE-ProRule" id="PRU00267"/>
    </source>
</evidence>
<keyword evidence="17" id="KW-1185">Reference proteome</keyword>
<keyword evidence="8 13" id="KW-0238">DNA-binding</keyword>
<keyword evidence="9" id="KW-0010">Activator</keyword>
<dbReference type="GO" id="GO:0016607">
    <property type="term" value="C:nuclear speck"/>
    <property type="evidence" value="ECO:0007669"/>
    <property type="project" value="UniProtKB-SubCell"/>
</dbReference>
<dbReference type="InterPro" id="IPR036910">
    <property type="entry name" value="HMG_box_dom_sf"/>
</dbReference>
<dbReference type="EMBL" id="JAPTSV010000003">
    <property type="protein sequence ID" value="KAJ1529822.1"/>
    <property type="molecule type" value="Genomic_DNA"/>
</dbReference>
<evidence type="ECO:0000256" key="6">
    <source>
        <dbReference type="ARBA" id="ARBA00022928"/>
    </source>
</evidence>
<dbReference type="InterPro" id="IPR009071">
    <property type="entry name" value="HMG_box_dom"/>
</dbReference>
<feature type="region of interest" description="Disordered" evidence="14">
    <location>
        <begin position="222"/>
        <end position="288"/>
    </location>
</feature>
<organism evidence="16 17">
    <name type="scientific">Megalurothrips usitatus</name>
    <name type="common">bean blossom thrips</name>
    <dbReference type="NCBI Taxonomy" id="439358"/>
    <lineage>
        <taxon>Eukaryota</taxon>
        <taxon>Metazoa</taxon>
        <taxon>Ecdysozoa</taxon>
        <taxon>Arthropoda</taxon>
        <taxon>Hexapoda</taxon>
        <taxon>Insecta</taxon>
        <taxon>Pterygota</taxon>
        <taxon>Neoptera</taxon>
        <taxon>Paraneoptera</taxon>
        <taxon>Thysanoptera</taxon>
        <taxon>Terebrantia</taxon>
        <taxon>Thripoidea</taxon>
        <taxon>Thripidae</taxon>
        <taxon>Megalurothrips</taxon>
    </lineage>
</organism>
<keyword evidence="6" id="KW-0726">Sexual differentiation</keyword>
<keyword evidence="10" id="KW-0804">Transcription</keyword>
<name>A0AAV7XTS8_9NEOP</name>
<dbReference type="PANTHER" id="PTHR10270:SF161">
    <property type="entry name" value="SEX-DETERMINING REGION Y PROTEIN"/>
    <property type="match status" value="1"/>
</dbReference>
<dbReference type="PANTHER" id="PTHR10270">
    <property type="entry name" value="SOX TRANSCRIPTION FACTOR"/>
    <property type="match status" value="1"/>
</dbReference>
<comment type="similarity">
    <text evidence="2">Belongs to the SRY family.</text>
</comment>
<evidence type="ECO:0000313" key="17">
    <source>
        <dbReference type="Proteomes" id="UP001075354"/>
    </source>
</evidence>
<dbReference type="GO" id="GO:0000978">
    <property type="term" value="F:RNA polymerase II cis-regulatory region sequence-specific DNA binding"/>
    <property type="evidence" value="ECO:0007669"/>
    <property type="project" value="TreeGrafter"/>
</dbReference>
<dbReference type="FunFam" id="1.10.30.10:FF:000041">
    <property type="entry name" value="HMG box family protein"/>
    <property type="match status" value="1"/>
</dbReference>
<feature type="compositionally biased region" description="Low complexity" evidence="14">
    <location>
        <begin position="244"/>
        <end position="255"/>
    </location>
</feature>
<feature type="compositionally biased region" description="Basic and acidic residues" evidence="14">
    <location>
        <begin position="225"/>
        <end position="238"/>
    </location>
</feature>
<comment type="function">
    <text evidence="12">Transcriptional regulator that controls a genetic switch in male development. It is necessary and sufficient for initiating male sex determination by directing the development of supporting cell precursors (pre-Sertoli cells) as Sertoli rather than granulosa cells. Involved in different aspects of gene regulation including promoter activation or repression. Binds to the DNA consensus sequence 5'-[AT]AACAA[AT]-3'. SRY HMG box recognizes DNA by partial intercalation in the minor groove and promotes DNA bending. Also involved in pre-mRNA splicing. In male adult brain involved in the maintenance of motor functions of dopaminergic neurons.</text>
</comment>
<evidence type="ECO:0000256" key="14">
    <source>
        <dbReference type="SAM" id="MobiDB-lite"/>
    </source>
</evidence>
<evidence type="ECO:0000256" key="11">
    <source>
        <dbReference type="ARBA" id="ARBA00032498"/>
    </source>
</evidence>
<dbReference type="CDD" id="cd01389">
    <property type="entry name" value="HMG-box_ROX1-like"/>
    <property type="match status" value="1"/>
</dbReference>
<evidence type="ECO:0000256" key="12">
    <source>
        <dbReference type="ARBA" id="ARBA00045821"/>
    </source>
</evidence>
<evidence type="ECO:0000256" key="2">
    <source>
        <dbReference type="ARBA" id="ARBA00005998"/>
    </source>
</evidence>
<dbReference type="GO" id="GO:0030154">
    <property type="term" value="P:cell differentiation"/>
    <property type="evidence" value="ECO:0007669"/>
    <property type="project" value="UniProtKB-KW"/>
</dbReference>
<dbReference type="PROSITE" id="PS50118">
    <property type="entry name" value="HMG_BOX_2"/>
    <property type="match status" value="1"/>
</dbReference>
<dbReference type="Pfam" id="PF00505">
    <property type="entry name" value="HMG_box"/>
    <property type="match status" value="1"/>
</dbReference>
<evidence type="ECO:0000256" key="3">
    <source>
        <dbReference type="ARBA" id="ARBA00019052"/>
    </source>
</evidence>
<sequence>MSVFLRSGCQDKDGRTLGRSAGTIGILGPTRPPRPLQLQTTRTLARRTLTTVPLMVPRSPPSDDITLNSNVFTVCSASISPDPPDDEPARPLSLPRLRRPVVLATTATSTPATVLRKRAATADVQNRSSPPATPAAAAAAVGAPGPFSRKDRIPRPPNAFMLFANEYRKKLSCENPRESNKDISVRLGTMWKSMTKEKKDTYFELARLVDAEHKKKYPDYVYNPKEARLRKAMRDQVRSRSQQGGARTPGASGPASGPGGPPGPGRPAVPSPHPPHMPTWPRGRPPQE</sequence>
<evidence type="ECO:0000256" key="8">
    <source>
        <dbReference type="ARBA" id="ARBA00023125"/>
    </source>
</evidence>
<protein>
    <recommendedName>
        <fullName evidence="3">Sex-determining region Y protein</fullName>
    </recommendedName>
    <alternativeName>
        <fullName evidence="11">Testis-determining factor</fullName>
    </alternativeName>
</protein>
<evidence type="ECO:0000256" key="1">
    <source>
        <dbReference type="ARBA" id="ARBA00004324"/>
    </source>
</evidence>
<dbReference type="GO" id="GO:0005516">
    <property type="term" value="F:calmodulin binding"/>
    <property type="evidence" value="ECO:0007669"/>
    <property type="project" value="UniProtKB-KW"/>
</dbReference>
<accession>A0AAV7XTS8</accession>
<evidence type="ECO:0000256" key="10">
    <source>
        <dbReference type="ARBA" id="ARBA00023163"/>
    </source>
</evidence>
<dbReference type="AlphaFoldDB" id="A0AAV7XTS8"/>
<feature type="domain" description="HMG box" evidence="15">
    <location>
        <begin position="153"/>
        <end position="221"/>
    </location>
</feature>
<evidence type="ECO:0000259" key="15">
    <source>
        <dbReference type="PROSITE" id="PS50118"/>
    </source>
</evidence>
<dbReference type="SUPFAM" id="SSF47095">
    <property type="entry name" value="HMG-box"/>
    <property type="match status" value="1"/>
</dbReference>
<evidence type="ECO:0000256" key="9">
    <source>
        <dbReference type="ARBA" id="ARBA00023159"/>
    </source>
</evidence>
<dbReference type="SMART" id="SM00398">
    <property type="entry name" value="HMG"/>
    <property type="match status" value="1"/>
</dbReference>
<proteinExistence type="inferred from homology"/>
<keyword evidence="7" id="KW-0805">Transcription regulation</keyword>
<dbReference type="Proteomes" id="UP001075354">
    <property type="component" value="Chromosome 3"/>
</dbReference>
<reference evidence="16" key="1">
    <citation type="submission" date="2022-12" db="EMBL/GenBank/DDBJ databases">
        <title>Chromosome-level genome assembly of the bean flower thrips Megalurothrips usitatus.</title>
        <authorList>
            <person name="Ma L."/>
            <person name="Liu Q."/>
            <person name="Li H."/>
            <person name="Cai W."/>
        </authorList>
    </citation>
    <scope>NUCLEOTIDE SEQUENCE</scope>
    <source>
        <strain evidence="16">Cailab_2022a</strain>
    </source>
</reference>
<gene>
    <name evidence="16" type="ORF">ONE63_006563</name>
</gene>
<evidence type="ECO:0000313" key="16">
    <source>
        <dbReference type="EMBL" id="KAJ1529822.1"/>
    </source>
</evidence>
<feature type="compositionally biased region" description="Low complexity" evidence="14">
    <location>
        <begin position="134"/>
        <end position="146"/>
    </location>
</feature>
<dbReference type="InterPro" id="IPR050140">
    <property type="entry name" value="SRY-related_HMG-box_TF-like"/>
</dbReference>
<comment type="caution">
    <text evidence="16">The sequence shown here is derived from an EMBL/GenBank/DDBJ whole genome shotgun (WGS) entry which is preliminary data.</text>
</comment>
<comment type="subcellular location">
    <subcellularLocation>
        <location evidence="1">Nucleus speckle</location>
    </subcellularLocation>
</comment>
<evidence type="ECO:0000256" key="5">
    <source>
        <dbReference type="ARBA" id="ARBA00022860"/>
    </source>
</evidence>
<dbReference type="GO" id="GO:0001228">
    <property type="term" value="F:DNA-binding transcription activator activity, RNA polymerase II-specific"/>
    <property type="evidence" value="ECO:0007669"/>
    <property type="project" value="TreeGrafter"/>
</dbReference>
<feature type="region of interest" description="Disordered" evidence="14">
    <location>
        <begin position="1"/>
        <end position="34"/>
    </location>
</feature>
<feature type="compositionally biased region" description="Pro residues" evidence="14">
    <location>
        <begin position="259"/>
        <end position="278"/>
    </location>
</feature>
<dbReference type="GO" id="GO:0007548">
    <property type="term" value="P:sex differentiation"/>
    <property type="evidence" value="ECO:0007669"/>
    <property type="project" value="UniProtKB-KW"/>
</dbReference>
<dbReference type="Gene3D" id="1.10.30.10">
    <property type="entry name" value="High mobility group box domain"/>
    <property type="match status" value="1"/>
</dbReference>
<keyword evidence="5" id="KW-0112">Calmodulin-binding</keyword>
<evidence type="ECO:0000256" key="7">
    <source>
        <dbReference type="ARBA" id="ARBA00023015"/>
    </source>
</evidence>
<keyword evidence="4" id="KW-0221">Differentiation</keyword>
<evidence type="ECO:0000256" key="4">
    <source>
        <dbReference type="ARBA" id="ARBA00022782"/>
    </source>
</evidence>
<feature type="DNA-binding region" description="HMG box" evidence="13">
    <location>
        <begin position="153"/>
        <end position="221"/>
    </location>
</feature>
<keyword evidence="13" id="KW-0539">Nucleus</keyword>
<feature type="region of interest" description="Disordered" evidence="14">
    <location>
        <begin position="121"/>
        <end position="155"/>
    </location>
</feature>